<feature type="transmembrane region" description="Helical" evidence="7">
    <location>
        <begin position="292"/>
        <end position="316"/>
    </location>
</feature>
<feature type="transmembrane region" description="Helical" evidence="7">
    <location>
        <begin position="419"/>
        <end position="438"/>
    </location>
</feature>
<proteinExistence type="inferred from homology"/>
<feature type="transmembrane region" description="Helical" evidence="7">
    <location>
        <begin position="45"/>
        <end position="69"/>
    </location>
</feature>
<dbReference type="HOGENOM" id="CLU_026911_5_2_9"/>
<organism evidence="8 9">
    <name type="scientific">Lachnoanaerobaculum saburreum DSM 3986</name>
    <dbReference type="NCBI Taxonomy" id="887325"/>
    <lineage>
        <taxon>Bacteria</taxon>
        <taxon>Bacillati</taxon>
        <taxon>Bacillota</taxon>
        <taxon>Clostridia</taxon>
        <taxon>Lachnospirales</taxon>
        <taxon>Lachnospiraceae</taxon>
        <taxon>Lachnoanaerobaculum</taxon>
    </lineage>
</organism>
<evidence type="ECO:0000256" key="4">
    <source>
        <dbReference type="ARBA" id="ARBA00022692"/>
    </source>
</evidence>
<dbReference type="GO" id="GO:0005886">
    <property type="term" value="C:plasma membrane"/>
    <property type="evidence" value="ECO:0007669"/>
    <property type="project" value="UniProtKB-SubCell"/>
</dbReference>
<name>E6LKS1_9FIRM</name>
<keyword evidence="5 7" id="KW-1133">Transmembrane helix</keyword>
<keyword evidence="3" id="KW-1003">Cell membrane</keyword>
<evidence type="ECO:0000256" key="7">
    <source>
        <dbReference type="SAM" id="Phobius"/>
    </source>
</evidence>
<evidence type="ECO:0000256" key="3">
    <source>
        <dbReference type="ARBA" id="ARBA00022475"/>
    </source>
</evidence>
<comment type="caution">
    <text evidence="8">The sequence shown here is derived from an EMBL/GenBank/DDBJ whole genome shotgun (WGS) entry which is preliminary data.</text>
</comment>
<evidence type="ECO:0000313" key="8">
    <source>
        <dbReference type="EMBL" id="EFU77600.1"/>
    </source>
</evidence>
<dbReference type="EMBL" id="AEPW01000010">
    <property type="protein sequence ID" value="EFU77600.1"/>
    <property type="molecule type" value="Genomic_DNA"/>
</dbReference>
<sequence length="477" mass="52831">MNNKNRSEISTSLFWKILENGGSQGVQFIVSVLLARLLSPSEYGTVAIVLIFTTIANVLVQNGFASALIQKFKADDLDFSSVLIFNVLLSLAIYMLLFIGSPFIADIYKNPELITILRVMGIIILPGSIISIENSYVARNMKFKTLFIATFLSSVISGSVSVIMAFEGAKVWALVFQQIVYYFTLLIILGIGIKYFPGLKFDFERLKTMFAYGSKLLAASLIDTIFTNIHGLVIGKAYSEDMLGSFNRGEQFPKLVVSNLSSAIQSVLLPAMSKKQESKEDVRLLLKSSVRLSTFVVAPMMCGLAAVSNNLILLLLGEKWRIAIPFLQMMCFSYVFWPIHVSNLEALNAMGRSDIFLKLEIIKKLLGIIILLIGIRYNVFIFVGLKAFSDLICAYINAAPNGRLLGYTLREQSMDALNNFIPAIFMGVCIYIAGGYIGTGVISLLVQIVLGVIIYIALAFVMKNENFKMIVSKVMNK</sequence>
<dbReference type="Pfam" id="PF13440">
    <property type="entry name" value="Polysacc_synt_3"/>
    <property type="match status" value="1"/>
</dbReference>
<accession>E6LKS1</accession>
<feature type="transmembrane region" description="Helical" evidence="7">
    <location>
        <begin position="322"/>
        <end position="343"/>
    </location>
</feature>
<dbReference type="PANTHER" id="PTHR30250">
    <property type="entry name" value="PST FAMILY PREDICTED COLANIC ACID TRANSPORTER"/>
    <property type="match status" value="1"/>
</dbReference>
<feature type="transmembrane region" description="Helical" evidence="7">
    <location>
        <begin position="146"/>
        <end position="166"/>
    </location>
</feature>
<feature type="transmembrane region" description="Helical" evidence="7">
    <location>
        <begin position="116"/>
        <end position="134"/>
    </location>
</feature>
<comment type="subcellular location">
    <subcellularLocation>
        <location evidence="1">Cell membrane</location>
        <topology evidence="1">Multi-pass membrane protein</topology>
    </subcellularLocation>
</comment>
<keyword evidence="6 7" id="KW-0472">Membrane</keyword>
<protein>
    <submittedName>
        <fullName evidence="8">Polysaccharide biosynthesis protein</fullName>
    </submittedName>
</protein>
<dbReference type="InterPro" id="IPR050833">
    <property type="entry name" value="Poly_Biosynth_Transport"/>
</dbReference>
<evidence type="ECO:0000256" key="5">
    <source>
        <dbReference type="ARBA" id="ARBA00022989"/>
    </source>
</evidence>
<evidence type="ECO:0000256" key="2">
    <source>
        <dbReference type="ARBA" id="ARBA00007430"/>
    </source>
</evidence>
<evidence type="ECO:0000256" key="6">
    <source>
        <dbReference type="ARBA" id="ARBA00023136"/>
    </source>
</evidence>
<keyword evidence="4 7" id="KW-0812">Transmembrane</keyword>
<gene>
    <name evidence="8" type="ORF">HMPREF0381_0556</name>
</gene>
<dbReference type="CDD" id="cd13127">
    <property type="entry name" value="MATE_tuaB_like"/>
    <property type="match status" value="1"/>
</dbReference>
<evidence type="ECO:0000313" key="9">
    <source>
        <dbReference type="Proteomes" id="UP000003434"/>
    </source>
</evidence>
<feature type="transmembrane region" description="Helical" evidence="7">
    <location>
        <begin position="444"/>
        <end position="462"/>
    </location>
</feature>
<reference evidence="8 9" key="1">
    <citation type="submission" date="2010-12" db="EMBL/GenBank/DDBJ databases">
        <authorList>
            <person name="Muzny D."/>
            <person name="Qin X."/>
            <person name="Deng J."/>
            <person name="Jiang H."/>
            <person name="Liu Y."/>
            <person name="Qu J."/>
            <person name="Song X.-Z."/>
            <person name="Zhang L."/>
            <person name="Thornton R."/>
            <person name="Coyle M."/>
            <person name="Francisco L."/>
            <person name="Jackson L."/>
            <person name="Javaid M."/>
            <person name="Korchina V."/>
            <person name="Kovar C."/>
            <person name="Mata R."/>
            <person name="Mathew T."/>
            <person name="Ngo R."/>
            <person name="Nguyen L."/>
            <person name="Nguyen N."/>
            <person name="Okwuonu G."/>
            <person name="Ongeri F."/>
            <person name="Pham C."/>
            <person name="Simmons D."/>
            <person name="Wilczek-Boney K."/>
            <person name="Hale W."/>
            <person name="Jakkamsetti A."/>
            <person name="Pham P."/>
            <person name="Ruth R."/>
            <person name="San Lucas F."/>
            <person name="Warren J."/>
            <person name="Zhang J."/>
            <person name="Zhao Z."/>
            <person name="Zhou C."/>
            <person name="Zhu D."/>
            <person name="Lee S."/>
            <person name="Bess C."/>
            <person name="Blankenburg K."/>
            <person name="Forbes L."/>
            <person name="Fu Q."/>
            <person name="Gubbala S."/>
            <person name="Hirani K."/>
            <person name="Jayaseelan J.C."/>
            <person name="Lara F."/>
            <person name="Munidasa M."/>
            <person name="Palculict T."/>
            <person name="Patil S."/>
            <person name="Pu L.-L."/>
            <person name="Saada N."/>
            <person name="Tang L."/>
            <person name="Weissenberger G."/>
            <person name="Zhu Y."/>
            <person name="Hemphill L."/>
            <person name="Shang Y."/>
            <person name="Youmans B."/>
            <person name="Ayvaz T."/>
            <person name="Ross M."/>
            <person name="Santibanez J."/>
            <person name="Aqrawi P."/>
            <person name="Gross S."/>
            <person name="Joshi V."/>
            <person name="Fowler G."/>
            <person name="Nazareth L."/>
            <person name="Reid J."/>
            <person name="Worley K."/>
            <person name="Petrosino J."/>
            <person name="Highlander S."/>
            <person name="Gibbs R."/>
        </authorList>
    </citation>
    <scope>NUCLEOTIDE SEQUENCE [LARGE SCALE GENOMIC DNA]</scope>
    <source>
        <strain evidence="8 9">DSM 3986</strain>
    </source>
</reference>
<feature type="transmembrane region" description="Helical" evidence="7">
    <location>
        <begin position="172"/>
        <end position="196"/>
    </location>
</feature>
<feature type="transmembrane region" description="Helical" evidence="7">
    <location>
        <begin position="81"/>
        <end position="104"/>
    </location>
</feature>
<feature type="transmembrane region" description="Helical" evidence="7">
    <location>
        <begin position="216"/>
        <end position="235"/>
    </location>
</feature>
<evidence type="ECO:0000256" key="1">
    <source>
        <dbReference type="ARBA" id="ARBA00004651"/>
    </source>
</evidence>
<dbReference type="PANTHER" id="PTHR30250:SF10">
    <property type="entry name" value="LIPOPOLYSACCHARIDE BIOSYNTHESIS PROTEIN WZXC"/>
    <property type="match status" value="1"/>
</dbReference>
<comment type="similarity">
    <text evidence="2">Belongs to the polysaccharide synthase family.</text>
</comment>
<dbReference type="RefSeq" id="WP_008750326.1">
    <property type="nucleotide sequence ID" value="NZ_GL622296.1"/>
</dbReference>
<dbReference type="AlphaFoldDB" id="E6LKS1"/>
<dbReference type="Proteomes" id="UP000003434">
    <property type="component" value="Unassembled WGS sequence"/>
</dbReference>
<dbReference type="eggNOG" id="COG2244">
    <property type="taxonomic scope" value="Bacteria"/>
</dbReference>